<evidence type="ECO:0000313" key="2">
    <source>
        <dbReference type="Proteomes" id="UP000799772"/>
    </source>
</evidence>
<comment type="caution">
    <text evidence="1">The sequence shown here is derived from an EMBL/GenBank/DDBJ whole genome shotgun (WGS) entry which is preliminary data.</text>
</comment>
<gene>
    <name evidence="1" type="ORF">NA57DRAFT_71454</name>
</gene>
<evidence type="ECO:0008006" key="3">
    <source>
        <dbReference type="Google" id="ProtNLM"/>
    </source>
</evidence>
<dbReference type="SUPFAM" id="SSF54427">
    <property type="entry name" value="NTF2-like"/>
    <property type="match status" value="1"/>
</dbReference>
<dbReference type="InterPro" id="IPR032710">
    <property type="entry name" value="NTF2-like_dom_sf"/>
</dbReference>
<protein>
    <recommendedName>
        <fullName evidence="3">SnoaL-like domain-containing protein</fullName>
    </recommendedName>
</protein>
<name>A0A9P4IIW0_9PEZI</name>
<dbReference type="Gene3D" id="3.10.450.50">
    <property type="match status" value="1"/>
</dbReference>
<organism evidence="1 2">
    <name type="scientific">Rhizodiscina lignyota</name>
    <dbReference type="NCBI Taxonomy" id="1504668"/>
    <lineage>
        <taxon>Eukaryota</taxon>
        <taxon>Fungi</taxon>
        <taxon>Dikarya</taxon>
        <taxon>Ascomycota</taxon>
        <taxon>Pezizomycotina</taxon>
        <taxon>Dothideomycetes</taxon>
        <taxon>Pleosporomycetidae</taxon>
        <taxon>Aulographales</taxon>
        <taxon>Rhizodiscinaceae</taxon>
        <taxon>Rhizodiscina</taxon>
    </lineage>
</organism>
<keyword evidence="2" id="KW-1185">Reference proteome</keyword>
<dbReference type="EMBL" id="ML978122">
    <property type="protein sequence ID" value="KAF2102456.1"/>
    <property type="molecule type" value="Genomic_DNA"/>
</dbReference>
<reference evidence="1" key="1">
    <citation type="journal article" date="2020" name="Stud. Mycol.">
        <title>101 Dothideomycetes genomes: a test case for predicting lifestyles and emergence of pathogens.</title>
        <authorList>
            <person name="Haridas S."/>
            <person name="Albert R."/>
            <person name="Binder M."/>
            <person name="Bloem J."/>
            <person name="Labutti K."/>
            <person name="Salamov A."/>
            <person name="Andreopoulos B."/>
            <person name="Baker S."/>
            <person name="Barry K."/>
            <person name="Bills G."/>
            <person name="Bluhm B."/>
            <person name="Cannon C."/>
            <person name="Castanera R."/>
            <person name="Culley D."/>
            <person name="Daum C."/>
            <person name="Ezra D."/>
            <person name="Gonzalez J."/>
            <person name="Henrissat B."/>
            <person name="Kuo A."/>
            <person name="Liang C."/>
            <person name="Lipzen A."/>
            <person name="Lutzoni F."/>
            <person name="Magnuson J."/>
            <person name="Mondo S."/>
            <person name="Nolan M."/>
            <person name="Ohm R."/>
            <person name="Pangilinan J."/>
            <person name="Park H.-J."/>
            <person name="Ramirez L."/>
            <person name="Alfaro M."/>
            <person name="Sun H."/>
            <person name="Tritt A."/>
            <person name="Yoshinaga Y."/>
            <person name="Zwiers L.-H."/>
            <person name="Turgeon B."/>
            <person name="Goodwin S."/>
            <person name="Spatafora J."/>
            <person name="Crous P."/>
            <person name="Grigoriev I."/>
        </authorList>
    </citation>
    <scope>NUCLEOTIDE SEQUENCE</scope>
    <source>
        <strain evidence="1">CBS 133067</strain>
    </source>
</reference>
<proteinExistence type="predicted"/>
<accession>A0A9P4IIW0</accession>
<dbReference type="OrthoDB" id="2896390at2759"/>
<dbReference type="Proteomes" id="UP000799772">
    <property type="component" value="Unassembled WGS sequence"/>
</dbReference>
<dbReference type="AlphaFoldDB" id="A0A9P4IIW0"/>
<evidence type="ECO:0000313" key="1">
    <source>
        <dbReference type="EMBL" id="KAF2102456.1"/>
    </source>
</evidence>
<sequence length="139" mass="15360">MASNNSEESAILATCADFLNSMNTKDFAGMNNYINPEGHGALRRYGPDGSAIIIHTSLGDLVKRLEEITNANYADKTMEETFENPDVRIDDDLAMVWTNFRILVDGQQTAKGSNIFCLHKMGEKGWRISGVADRNTPTS</sequence>